<evidence type="ECO:0000259" key="6">
    <source>
        <dbReference type="Pfam" id="PF01625"/>
    </source>
</evidence>
<proteinExistence type="inferred from homology"/>
<evidence type="ECO:0000313" key="7">
    <source>
        <dbReference type="EMBL" id="MBB5034658.1"/>
    </source>
</evidence>
<dbReference type="AlphaFoldDB" id="A0A7W7YEE7"/>
<accession>A0A7W7YEE7</accession>
<dbReference type="Proteomes" id="UP000590740">
    <property type="component" value="Unassembled WGS sequence"/>
</dbReference>
<name>A0A7W7YEE7_9BACT</name>
<comment type="caution">
    <text evidence="7">The sequence shown here is derived from an EMBL/GenBank/DDBJ whole genome shotgun (WGS) entry which is preliminary data.</text>
</comment>
<organism evidence="7 8">
    <name type="scientific">Prosthecobacter vanneervenii</name>
    <dbReference type="NCBI Taxonomy" id="48466"/>
    <lineage>
        <taxon>Bacteria</taxon>
        <taxon>Pseudomonadati</taxon>
        <taxon>Verrucomicrobiota</taxon>
        <taxon>Verrucomicrobiia</taxon>
        <taxon>Verrucomicrobiales</taxon>
        <taxon>Verrucomicrobiaceae</taxon>
        <taxon>Prosthecobacter</taxon>
    </lineage>
</organism>
<evidence type="ECO:0000256" key="4">
    <source>
        <dbReference type="HAMAP-Rule" id="MF_01401"/>
    </source>
</evidence>
<feature type="domain" description="Peptide methionine sulphoxide reductase MsrA" evidence="6">
    <location>
        <begin position="32"/>
        <end position="113"/>
    </location>
</feature>
<gene>
    <name evidence="4" type="primary">msrA</name>
    <name evidence="7" type="ORF">HNQ65_004263</name>
</gene>
<dbReference type="GO" id="GO:0008113">
    <property type="term" value="F:peptide-methionine (S)-S-oxide reductase activity"/>
    <property type="evidence" value="ECO:0007669"/>
    <property type="project" value="UniProtKB-UniRule"/>
</dbReference>
<dbReference type="EMBL" id="JACHIG010000010">
    <property type="protein sequence ID" value="MBB5034658.1"/>
    <property type="molecule type" value="Genomic_DNA"/>
</dbReference>
<dbReference type="NCBIfam" id="TIGR00401">
    <property type="entry name" value="msrA"/>
    <property type="match status" value="1"/>
</dbReference>
<reference evidence="7 8" key="1">
    <citation type="submission" date="2020-08" db="EMBL/GenBank/DDBJ databases">
        <title>Genomic Encyclopedia of Type Strains, Phase IV (KMG-IV): sequencing the most valuable type-strain genomes for metagenomic binning, comparative biology and taxonomic classification.</title>
        <authorList>
            <person name="Goeker M."/>
        </authorList>
    </citation>
    <scope>NUCLEOTIDE SEQUENCE [LARGE SCALE GENOMIC DNA]</scope>
    <source>
        <strain evidence="7 8">DSM 12252</strain>
    </source>
</reference>
<dbReference type="PANTHER" id="PTHR43774">
    <property type="entry name" value="PEPTIDE METHIONINE SULFOXIDE REDUCTASE"/>
    <property type="match status" value="1"/>
</dbReference>
<dbReference type="SUPFAM" id="SSF55068">
    <property type="entry name" value="Peptide methionine sulfoxide reductase"/>
    <property type="match status" value="1"/>
</dbReference>
<dbReference type="EC" id="1.8.4.11" evidence="4"/>
<feature type="active site" evidence="4">
    <location>
        <position position="39"/>
    </location>
</feature>
<dbReference type="Pfam" id="PF01625">
    <property type="entry name" value="PMSR"/>
    <property type="match status" value="2"/>
</dbReference>
<feature type="signal peptide" evidence="5">
    <location>
        <begin position="1"/>
        <end position="22"/>
    </location>
</feature>
<dbReference type="Gene3D" id="3.30.1060.10">
    <property type="entry name" value="Peptide methionine sulphoxide reductase MsrA"/>
    <property type="match status" value="1"/>
</dbReference>
<feature type="chain" id="PRO_5030562255" description="Peptide methionine sulfoxide reductase MsrA" evidence="5">
    <location>
        <begin position="23"/>
        <end position="224"/>
    </location>
</feature>
<protein>
    <recommendedName>
        <fullName evidence="4">Peptide methionine sulfoxide reductase MsrA</fullName>
        <shortName evidence="4">Protein-methionine-S-oxide reductase</shortName>
        <ecNumber evidence="4">1.8.4.11</ecNumber>
    </recommendedName>
    <alternativeName>
        <fullName evidence="4">Peptide-methionine (S)-S-oxide reductase</fullName>
        <shortName evidence="4">Peptide Met(O) reductase</shortName>
    </alternativeName>
</protein>
<sequence>MKTALTLLTTFLMASLAPHSPAADAAPAKTETAVIGGGCFWCVEAQYLLVKGVKSVVSGYAGGKTENPTYEQVCTGDTGHAEVVKIEFDPAVVTYKEIIDLFWDAHDPTSVTKEDGVHHGKFLPKGTAYQGNDYGTQYRSAIYYTTEEQHQIAEASKAEVQKKWKDPIATEIAPLKKFYPAEDYHQNFKALNPNQGYVRAVVTPKTEKFKHTLEEKGKIKPEAK</sequence>
<evidence type="ECO:0000313" key="8">
    <source>
        <dbReference type="Proteomes" id="UP000590740"/>
    </source>
</evidence>
<keyword evidence="8" id="KW-1185">Reference proteome</keyword>
<feature type="domain" description="Peptide methionine sulphoxide reductase MsrA" evidence="6">
    <location>
        <begin position="127"/>
        <end position="197"/>
    </location>
</feature>
<comment type="function">
    <text evidence="4">Has an important function as a repair enzyme for proteins that have been inactivated by oxidation. Catalyzes the reversible oxidation-reduction of methionine sulfoxide in proteins to methionine.</text>
</comment>
<comment type="similarity">
    <text evidence="4">Belongs to the MsrA Met sulfoxide reductase family.</text>
</comment>
<dbReference type="RefSeq" id="WP_184342680.1">
    <property type="nucleotide sequence ID" value="NZ_JACHIG010000010.1"/>
</dbReference>
<keyword evidence="1 4" id="KW-0560">Oxidoreductase</keyword>
<dbReference type="InterPro" id="IPR036509">
    <property type="entry name" value="Met_Sox_Rdtase_MsrA_sf"/>
</dbReference>
<dbReference type="InterPro" id="IPR002569">
    <property type="entry name" value="Met_Sox_Rdtase_MsrA_dom"/>
</dbReference>
<evidence type="ECO:0000256" key="3">
    <source>
        <dbReference type="ARBA" id="ARBA00048782"/>
    </source>
</evidence>
<evidence type="ECO:0000256" key="5">
    <source>
        <dbReference type="SAM" id="SignalP"/>
    </source>
</evidence>
<comment type="catalytic activity">
    <reaction evidence="3 4">
        <text>[thioredoxin]-disulfide + L-methionine + H2O = L-methionine (S)-S-oxide + [thioredoxin]-dithiol</text>
        <dbReference type="Rhea" id="RHEA:19993"/>
        <dbReference type="Rhea" id="RHEA-COMP:10698"/>
        <dbReference type="Rhea" id="RHEA-COMP:10700"/>
        <dbReference type="ChEBI" id="CHEBI:15377"/>
        <dbReference type="ChEBI" id="CHEBI:29950"/>
        <dbReference type="ChEBI" id="CHEBI:50058"/>
        <dbReference type="ChEBI" id="CHEBI:57844"/>
        <dbReference type="ChEBI" id="CHEBI:58772"/>
        <dbReference type="EC" id="1.8.4.11"/>
    </reaction>
</comment>
<dbReference type="PANTHER" id="PTHR43774:SF1">
    <property type="entry name" value="PEPTIDE METHIONINE SULFOXIDE REDUCTASE MSRA 2"/>
    <property type="match status" value="1"/>
</dbReference>
<dbReference type="HAMAP" id="MF_01401">
    <property type="entry name" value="MsrA"/>
    <property type="match status" value="1"/>
</dbReference>
<evidence type="ECO:0000256" key="2">
    <source>
        <dbReference type="ARBA" id="ARBA00047806"/>
    </source>
</evidence>
<keyword evidence="5" id="KW-0732">Signal</keyword>
<comment type="catalytic activity">
    <reaction evidence="2 4">
        <text>L-methionyl-[protein] + [thioredoxin]-disulfide + H2O = L-methionyl-(S)-S-oxide-[protein] + [thioredoxin]-dithiol</text>
        <dbReference type="Rhea" id="RHEA:14217"/>
        <dbReference type="Rhea" id="RHEA-COMP:10698"/>
        <dbReference type="Rhea" id="RHEA-COMP:10700"/>
        <dbReference type="Rhea" id="RHEA-COMP:12313"/>
        <dbReference type="Rhea" id="RHEA-COMP:12315"/>
        <dbReference type="ChEBI" id="CHEBI:15377"/>
        <dbReference type="ChEBI" id="CHEBI:16044"/>
        <dbReference type="ChEBI" id="CHEBI:29950"/>
        <dbReference type="ChEBI" id="CHEBI:44120"/>
        <dbReference type="ChEBI" id="CHEBI:50058"/>
        <dbReference type="EC" id="1.8.4.11"/>
    </reaction>
</comment>
<evidence type="ECO:0000256" key="1">
    <source>
        <dbReference type="ARBA" id="ARBA00023002"/>
    </source>
</evidence>